<evidence type="ECO:0000313" key="2">
    <source>
        <dbReference type="EMBL" id="OLS60188.1"/>
    </source>
</evidence>
<gene>
    <name evidence="2" type="ORF">PSEMO_49210</name>
</gene>
<reference evidence="2 3" key="1">
    <citation type="submission" date="2016-10" db="EMBL/GenBank/DDBJ databases">
        <title>Genome Sequence of Pseudomonas putida GM4FR.</title>
        <authorList>
            <person name="Poehlein A."/>
            <person name="Wemheuer F."/>
            <person name="Hollensteiner J."/>
            <person name="Wemheuer B."/>
        </authorList>
    </citation>
    <scope>NUCLEOTIDE SEQUENCE [LARGE SCALE GENOMIC DNA]</scope>
    <source>
        <strain evidence="2 3">GM4FR</strain>
    </source>
</reference>
<evidence type="ECO:0000259" key="1">
    <source>
        <dbReference type="Pfam" id="PF16220"/>
    </source>
</evidence>
<evidence type="ECO:0000313" key="3">
    <source>
        <dbReference type="Proteomes" id="UP000186736"/>
    </source>
</evidence>
<dbReference type="Proteomes" id="UP000186736">
    <property type="component" value="Unassembled WGS sequence"/>
</dbReference>
<dbReference type="EMBL" id="MKZO01000048">
    <property type="protein sequence ID" value="OLS60188.1"/>
    <property type="molecule type" value="Genomic_DNA"/>
</dbReference>
<proteinExistence type="predicted"/>
<feature type="domain" description="FecR N-terminal" evidence="1">
    <location>
        <begin position="16"/>
        <end position="54"/>
    </location>
</feature>
<dbReference type="Pfam" id="PF16220">
    <property type="entry name" value="DUF4880"/>
    <property type="match status" value="1"/>
</dbReference>
<protein>
    <recommendedName>
        <fullName evidence="1">FecR N-terminal domain-containing protein</fullName>
    </recommendedName>
</protein>
<dbReference type="RefSeq" id="WP_075805632.1">
    <property type="nucleotide sequence ID" value="NZ_MKZO01000048.1"/>
</dbReference>
<comment type="caution">
    <text evidence="2">The sequence shown here is derived from an EMBL/GenBank/DDBJ whole genome shotgun (WGS) entry which is preliminary data.</text>
</comment>
<dbReference type="AlphaFoldDB" id="A0A1Q9QYH2"/>
<name>A0A1Q9QYH2_PSEPU</name>
<accession>A0A1Q9QYH2</accession>
<dbReference type="InterPro" id="IPR032623">
    <property type="entry name" value="FecR_N"/>
</dbReference>
<sequence length="74" mass="8523">MKPYFPYPLCDEILSQAAEWCLRLQETACTAAQREAFALWVQADPRHAFEYARVLETWELSNALPKPALPVKLD</sequence>
<organism evidence="2 3">
    <name type="scientific">Pseudomonas putida</name>
    <name type="common">Arthrobacter siderocapsulatus</name>
    <dbReference type="NCBI Taxonomy" id="303"/>
    <lineage>
        <taxon>Bacteria</taxon>
        <taxon>Pseudomonadati</taxon>
        <taxon>Pseudomonadota</taxon>
        <taxon>Gammaproteobacteria</taxon>
        <taxon>Pseudomonadales</taxon>
        <taxon>Pseudomonadaceae</taxon>
        <taxon>Pseudomonas</taxon>
    </lineage>
</organism>
<dbReference type="OrthoDB" id="9771237at2"/>